<name>W9GHM2_9MICO</name>
<comment type="caution">
    <text evidence="4">The sequence shown here is derived from an EMBL/GenBank/DDBJ whole genome shotgun (WGS) entry which is preliminary data.</text>
</comment>
<feature type="region of interest" description="Disordered" evidence="2">
    <location>
        <begin position="1"/>
        <end position="58"/>
    </location>
</feature>
<evidence type="ECO:0000256" key="1">
    <source>
        <dbReference type="SAM" id="Coils"/>
    </source>
</evidence>
<keyword evidence="5" id="KW-1185">Reference proteome</keyword>
<gene>
    <name evidence="4" type="ORF">N864_04020</name>
</gene>
<evidence type="ECO:0000256" key="2">
    <source>
        <dbReference type="SAM" id="MobiDB-lite"/>
    </source>
</evidence>
<proteinExistence type="predicted"/>
<dbReference type="AlphaFoldDB" id="W9GHM2"/>
<dbReference type="RefSeq" id="WP_034717325.1">
    <property type="nucleotide sequence ID" value="NZ_AWQS01000104.1"/>
</dbReference>
<keyword evidence="3" id="KW-0472">Membrane</keyword>
<organism evidence="4 5">
    <name type="scientific">Intrasporangium chromatireducens Q5-1</name>
    <dbReference type="NCBI Taxonomy" id="584657"/>
    <lineage>
        <taxon>Bacteria</taxon>
        <taxon>Bacillati</taxon>
        <taxon>Actinomycetota</taxon>
        <taxon>Actinomycetes</taxon>
        <taxon>Micrococcales</taxon>
        <taxon>Intrasporangiaceae</taxon>
        <taxon>Intrasporangium</taxon>
    </lineage>
</organism>
<keyword evidence="3" id="KW-1133">Transmembrane helix</keyword>
<dbReference type="OrthoDB" id="5144977at2"/>
<sequence length="239" mass="25589">MTVPDEPGQTMPLPVHGPEAAPEPSDVAAPSDAGQTPGDEAQAPGDEATEGAVRRPRSPRRWPTILAWTLVALCVISLGVLGYGYKQSLDSSRDWKALADSTTTELESSRVQLDRTSETLTKTKSALDDTRKALDETKGNLKEVAGQYNDASERIRQLASEKAKVGDQAGMLSTAVEQAGRLQEQLDACVTGLRDLQTYLVNAGDYDAASLAKLVAQVNSGCDEAQSQSKAFQEWLKGQ</sequence>
<dbReference type="EMBL" id="AWQS01000104">
    <property type="protein sequence ID" value="EWT05560.1"/>
    <property type="molecule type" value="Genomic_DNA"/>
</dbReference>
<feature type="coiled-coil region" evidence="1">
    <location>
        <begin position="127"/>
        <end position="161"/>
    </location>
</feature>
<dbReference type="Proteomes" id="UP000019494">
    <property type="component" value="Unassembled WGS sequence"/>
</dbReference>
<feature type="transmembrane region" description="Helical" evidence="3">
    <location>
        <begin position="65"/>
        <end position="85"/>
    </location>
</feature>
<evidence type="ECO:0000313" key="5">
    <source>
        <dbReference type="Proteomes" id="UP000019494"/>
    </source>
</evidence>
<reference evidence="5" key="1">
    <citation type="submission" date="2013-08" db="EMBL/GenBank/DDBJ databases">
        <title>Intrasporangium oryzae NRRL B-24470.</title>
        <authorList>
            <person name="Liu H."/>
            <person name="Wang G."/>
        </authorList>
    </citation>
    <scope>NUCLEOTIDE SEQUENCE [LARGE SCALE GENOMIC DNA]</scope>
    <source>
        <strain evidence="5">Q5-1</strain>
    </source>
</reference>
<keyword evidence="1" id="KW-0175">Coiled coil</keyword>
<dbReference type="Gene3D" id="1.10.287.620">
    <property type="entry name" value="Helix Hairpins"/>
    <property type="match status" value="1"/>
</dbReference>
<evidence type="ECO:0000313" key="4">
    <source>
        <dbReference type="EMBL" id="EWT05560.1"/>
    </source>
</evidence>
<evidence type="ECO:0000256" key="3">
    <source>
        <dbReference type="SAM" id="Phobius"/>
    </source>
</evidence>
<accession>W9GHM2</accession>
<keyword evidence="3" id="KW-0812">Transmembrane</keyword>
<protein>
    <submittedName>
        <fullName evidence="4">Uncharacterized protein</fullName>
    </submittedName>
</protein>